<accession>A0A9K3PVR2</accession>
<evidence type="ECO:0008006" key="4">
    <source>
        <dbReference type="Google" id="ProtNLM"/>
    </source>
</evidence>
<dbReference type="EMBL" id="JAGRRH010000013">
    <property type="protein sequence ID" value="KAG7361453.1"/>
    <property type="molecule type" value="Genomic_DNA"/>
</dbReference>
<evidence type="ECO:0000313" key="2">
    <source>
        <dbReference type="EMBL" id="KAG7361453.1"/>
    </source>
</evidence>
<feature type="compositionally biased region" description="Polar residues" evidence="1">
    <location>
        <begin position="160"/>
        <end position="170"/>
    </location>
</feature>
<keyword evidence="3" id="KW-1185">Reference proteome</keyword>
<sequence>MDNDAFQDLVRKQVGSSSKEIARKAVEDEFRKKKKRKRGGGYASSSDEEEDKDDVNHDNNKNRKSKKGKQEEEDMEAEKERAKAVEEDLAKRYRDRAKERREGDAAAAAAGGGGTINAIDVGDNNKVSQMEFLIVPHNKKGLDLSLIRKERQGLKKKHQPSNSTTASSLDSKAHADIVQVVRKELPSREDAMEILQDFVNDNNKYYYHCHSSSVSSSSVSLNKGLAEYLREFVKWTNEPIHGKHDTVSCSATGRTLQNTKFAFAIDGHPSDTARAWQSPRQFTISSTSTTSSSSASSMLTRDVLDQIERVFERRKRVLEDMKQQQPNALSSSKSTSKENNESSGKQDTTKEDSIVKVEEFDEDDDIFGGLDDYVPPVPKGKD</sequence>
<feature type="region of interest" description="Disordered" evidence="1">
    <location>
        <begin position="151"/>
        <end position="171"/>
    </location>
</feature>
<dbReference type="Proteomes" id="UP000693970">
    <property type="component" value="Unassembled WGS sequence"/>
</dbReference>
<proteinExistence type="predicted"/>
<evidence type="ECO:0000256" key="1">
    <source>
        <dbReference type="SAM" id="MobiDB-lite"/>
    </source>
</evidence>
<reference evidence="2" key="2">
    <citation type="submission" date="2021-04" db="EMBL/GenBank/DDBJ databases">
        <authorList>
            <person name="Podell S."/>
        </authorList>
    </citation>
    <scope>NUCLEOTIDE SEQUENCE</scope>
    <source>
        <strain evidence="2">Hildebrandi</strain>
    </source>
</reference>
<reference evidence="2" key="1">
    <citation type="journal article" date="2021" name="Sci. Rep.">
        <title>Diploid genomic architecture of Nitzschia inconspicua, an elite biomass production diatom.</title>
        <authorList>
            <person name="Oliver A."/>
            <person name="Podell S."/>
            <person name="Pinowska A."/>
            <person name="Traller J.C."/>
            <person name="Smith S.R."/>
            <person name="McClure R."/>
            <person name="Beliaev A."/>
            <person name="Bohutskyi P."/>
            <person name="Hill E.A."/>
            <person name="Rabines A."/>
            <person name="Zheng H."/>
            <person name="Allen L.Z."/>
            <person name="Kuo A."/>
            <person name="Grigoriev I.V."/>
            <person name="Allen A.E."/>
            <person name="Hazlebeck D."/>
            <person name="Allen E.E."/>
        </authorList>
    </citation>
    <scope>NUCLEOTIDE SEQUENCE</scope>
    <source>
        <strain evidence="2">Hildebrandi</strain>
    </source>
</reference>
<feature type="compositionally biased region" description="Basic and acidic residues" evidence="1">
    <location>
        <begin position="78"/>
        <end position="104"/>
    </location>
</feature>
<organism evidence="2 3">
    <name type="scientific">Nitzschia inconspicua</name>
    <dbReference type="NCBI Taxonomy" id="303405"/>
    <lineage>
        <taxon>Eukaryota</taxon>
        <taxon>Sar</taxon>
        <taxon>Stramenopiles</taxon>
        <taxon>Ochrophyta</taxon>
        <taxon>Bacillariophyta</taxon>
        <taxon>Bacillariophyceae</taxon>
        <taxon>Bacillariophycidae</taxon>
        <taxon>Bacillariales</taxon>
        <taxon>Bacillariaceae</taxon>
        <taxon>Nitzschia</taxon>
    </lineage>
</organism>
<dbReference type="AlphaFoldDB" id="A0A9K3PVR2"/>
<feature type="compositionally biased region" description="Basic and acidic residues" evidence="1">
    <location>
        <begin position="20"/>
        <end position="31"/>
    </location>
</feature>
<feature type="compositionally biased region" description="Basic and acidic residues" evidence="1">
    <location>
        <begin position="347"/>
        <end position="358"/>
    </location>
</feature>
<evidence type="ECO:0000313" key="3">
    <source>
        <dbReference type="Proteomes" id="UP000693970"/>
    </source>
</evidence>
<feature type="compositionally biased region" description="Low complexity" evidence="1">
    <location>
        <begin position="285"/>
        <end position="297"/>
    </location>
</feature>
<feature type="region of interest" description="Disordered" evidence="1">
    <location>
        <begin position="319"/>
        <end position="382"/>
    </location>
</feature>
<comment type="caution">
    <text evidence="2">The sequence shown here is derived from an EMBL/GenBank/DDBJ whole genome shotgun (WGS) entry which is preliminary data.</text>
</comment>
<feature type="region of interest" description="Disordered" evidence="1">
    <location>
        <begin position="1"/>
        <end position="117"/>
    </location>
</feature>
<feature type="region of interest" description="Disordered" evidence="1">
    <location>
        <begin position="272"/>
        <end position="299"/>
    </location>
</feature>
<dbReference type="OrthoDB" id="55825at2759"/>
<name>A0A9K3PVR2_9STRA</name>
<gene>
    <name evidence="2" type="ORF">IV203_036553</name>
</gene>
<protein>
    <recommendedName>
        <fullName evidence="4">RED-like N-terminal domain-containing protein</fullName>
    </recommendedName>
</protein>